<dbReference type="Proteomes" id="UP000179454">
    <property type="component" value="Unassembled WGS sequence"/>
</dbReference>
<evidence type="ECO:0000256" key="1">
    <source>
        <dbReference type="ARBA" id="ARBA00023002"/>
    </source>
</evidence>
<dbReference type="SUPFAM" id="SSF51905">
    <property type="entry name" value="FAD/NAD(P)-binding domain"/>
    <property type="match status" value="1"/>
</dbReference>
<evidence type="ECO:0000313" key="8">
    <source>
        <dbReference type="Proteomes" id="UP000179536"/>
    </source>
</evidence>
<evidence type="ECO:0000256" key="2">
    <source>
        <dbReference type="ARBA" id="ARBA00023033"/>
    </source>
</evidence>
<keyword evidence="2 6" id="KW-0503">Monooxygenase</keyword>
<proteinExistence type="predicted"/>
<keyword evidence="7" id="KW-1185">Reference proteome</keyword>
<dbReference type="Gene3D" id="3.50.50.60">
    <property type="entry name" value="FAD/NAD(P)-binding domain"/>
    <property type="match status" value="1"/>
</dbReference>
<dbReference type="GO" id="GO:0004497">
    <property type="term" value="F:monooxygenase activity"/>
    <property type="evidence" value="ECO:0007669"/>
    <property type="project" value="UniProtKB-KW"/>
</dbReference>
<dbReference type="PANTHER" id="PTHR13789">
    <property type="entry name" value="MONOOXYGENASE"/>
    <property type="match status" value="1"/>
</dbReference>
<evidence type="ECO:0000256" key="3">
    <source>
        <dbReference type="SAM" id="Phobius"/>
    </source>
</evidence>
<keyword evidence="3" id="KW-0812">Transmembrane</keyword>
<dbReference type="InterPro" id="IPR050493">
    <property type="entry name" value="FAD-dep_Monooxygenase_BioMet"/>
</dbReference>
<dbReference type="Pfam" id="PF01494">
    <property type="entry name" value="FAD_binding_3"/>
    <property type="match status" value="1"/>
</dbReference>
<evidence type="ECO:0000313" key="5">
    <source>
        <dbReference type="EMBL" id="MUO44985.1"/>
    </source>
</evidence>
<reference evidence="7 8" key="1">
    <citation type="submission" date="2019-11" db="EMBL/GenBank/DDBJ databases">
        <title>Whole-genome sequencing of Allorhizobium vitis.</title>
        <authorList>
            <person name="Gan H.M."/>
            <person name="Savka M.A."/>
        </authorList>
    </citation>
    <scope>NUCLEOTIDE SEQUENCE [LARGE SCALE GENOMIC DNA]</scope>
    <source>
        <strain evidence="6 8">RF2/1</strain>
        <strain evidence="5 7">T1/7</strain>
    </source>
</reference>
<dbReference type="PANTHER" id="PTHR13789:SF309">
    <property type="entry name" value="PUTATIVE (AFU_ORTHOLOGUE AFUA_6G14510)-RELATED"/>
    <property type="match status" value="1"/>
</dbReference>
<evidence type="ECO:0000313" key="7">
    <source>
        <dbReference type="Proteomes" id="UP000179454"/>
    </source>
</evidence>
<sequence length="396" mass="42889">MKARRVDSESTSVLVMDGGPMNNENVIIVGAGVAGLSLAIMLAGQNIKSQVLESRQRFDGPTSGVRISAEGVRILRLMKVASIGEDTKRVDMRLGGLSASFSARERDPSAIMVTRLALHEQLMKRARALGIPVLTGFKVASVTETVTGIEVTSESNEKANGTLLVGADGVGSTLRHILNPGQSSTKTYAGYLGVGFITEDETKIEMTLHSYPGHQFGIASCGKVNEAATKNSIFIWTHIRMPEGDAKLATQASVEAELAKRAERWRPELRSKYDLYTEDADAMLAFGPVYNGKLPGRWYSNRMILIGDAAHPYGPGGQGISMALKDAKALCDVIARGFTEDDKKEFQRSRAQEARTLGEAAEKRNSKESSSTKWGILAEGVVMKAVEIFTRGTMRF</sequence>
<evidence type="ECO:0000313" key="6">
    <source>
        <dbReference type="EMBL" id="MUP13020.1"/>
    </source>
</evidence>
<evidence type="ECO:0000259" key="4">
    <source>
        <dbReference type="Pfam" id="PF01494"/>
    </source>
</evidence>
<dbReference type="InterPro" id="IPR002938">
    <property type="entry name" value="FAD-bd"/>
</dbReference>
<keyword evidence="1" id="KW-0560">Oxidoreductase</keyword>
<organism evidence="6 8">
    <name type="scientific">Agrobacterium vitis</name>
    <name type="common">Rhizobium vitis</name>
    <dbReference type="NCBI Taxonomy" id="373"/>
    <lineage>
        <taxon>Bacteria</taxon>
        <taxon>Pseudomonadati</taxon>
        <taxon>Pseudomonadota</taxon>
        <taxon>Alphaproteobacteria</taxon>
        <taxon>Hyphomicrobiales</taxon>
        <taxon>Rhizobiaceae</taxon>
        <taxon>Rhizobium/Agrobacterium group</taxon>
        <taxon>Agrobacterium</taxon>
    </lineage>
</organism>
<keyword evidence="3" id="KW-0472">Membrane</keyword>
<name>A0ABD6HDY6_AGRVI</name>
<gene>
    <name evidence="6" type="ORF">BBK91_024525</name>
    <name evidence="5" type="ORF">BBL17_024755</name>
</gene>
<dbReference type="EMBL" id="MBFA02000024">
    <property type="protein sequence ID" value="MUP13020.1"/>
    <property type="molecule type" value="Genomic_DNA"/>
</dbReference>
<dbReference type="AlphaFoldDB" id="A0ABD6HDY6"/>
<dbReference type="PRINTS" id="PR00420">
    <property type="entry name" value="RNGMNOXGNASE"/>
</dbReference>
<keyword evidence="3" id="KW-1133">Transmembrane helix</keyword>
<accession>A0ABD6HDY6</accession>
<feature type="transmembrane region" description="Helical" evidence="3">
    <location>
        <begin position="26"/>
        <end position="47"/>
    </location>
</feature>
<protein>
    <submittedName>
        <fullName evidence="6">FAD-dependent monooxygenase</fullName>
    </submittedName>
</protein>
<feature type="domain" description="FAD-binding" evidence="4">
    <location>
        <begin position="25"/>
        <end position="363"/>
    </location>
</feature>
<dbReference type="InterPro" id="IPR036188">
    <property type="entry name" value="FAD/NAD-bd_sf"/>
</dbReference>
<comment type="caution">
    <text evidence="6">The sequence shown here is derived from an EMBL/GenBank/DDBJ whole genome shotgun (WGS) entry which is preliminary data.</text>
</comment>
<dbReference type="Proteomes" id="UP000179536">
    <property type="component" value="Unassembled WGS sequence"/>
</dbReference>
<dbReference type="EMBL" id="MBFE02000026">
    <property type="protein sequence ID" value="MUO44985.1"/>
    <property type="molecule type" value="Genomic_DNA"/>
</dbReference>